<dbReference type="InterPro" id="IPR018110">
    <property type="entry name" value="Mandel_Rmase/mucon_lact_enz_CS"/>
</dbReference>
<dbReference type="Gene3D" id="3.30.390.10">
    <property type="entry name" value="Enolase-like, N-terminal domain"/>
    <property type="match status" value="1"/>
</dbReference>
<dbReference type="InterPro" id="IPR013341">
    <property type="entry name" value="Mandelate_racemase_N_dom"/>
</dbReference>
<organism evidence="2 4">
    <name type="scientific">Devosia limi DSM 17137</name>
    <dbReference type="NCBI Taxonomy" id="1121477"/>
    <lineage>
        <taxon>Bacteria</taxon>
        <taxon>Pseudomonadati</taxon>
        <taxon>Pseudomonadota</taxon>
        <taxon>Alphaproteobacteria</taxon>
        <taxon>Hyphomicrobiales</taxon>
        <taxon>Devosiaceae</taxon>
        <taxon>Devosia</taxon>
    </lineage>
</organism>
<dbReference type="Proteomes" id="UP000033608">
    <property type="component" value="Unassembled WGS sequence"/>
</dbReference>
<feature type="domain" description="Mandelate racemase/muconate lactonizing enzyme C-terminal" evidence="1">
    <location>
        <begin position="140"/>
        <end position="246"/>
    </location>
</feature>
<sequence>MKIKSVEALGLFGKTPKGGWSNEINPDDSIHALVVVHTDDGHIGIGSVFTDARLVDAALAVLRPLLIGESAIEPMRVSEKLHQNTFWMGHGGSITHTISGIDIALWDLFGQATGQPIGRLLGGTYRTKVKAYASILMEMPELMRERTAHFRAEGFRAIKIGWGPFGRRESRKLDEEIVRAAREGAGDDCLLMVDAGASDAFWPNGLNWAVNTAQMLRDYDVHWFEEALRPDAVDDFRSLRERSPVPIATGECITRRQNFLPWFEKRALDIVQPDVTKVGGISEQIQIARMANAFGIRYIGHGWNTAVGLAADLQIAAAIPTADLVEYIGGSPYIDEITEGGWSLDADGMLAIPDGPGLGISLNRDALREVTRNSDRVLGG</sequence>
<dbReference type="SUPFAM" id="SSF54826">
    <property type="entry name" value="Enolase N-terminal domain-like"/>
    <property type="match status" value="1"/>
</dbReference>
<reference evidence="3 5" key="2">
    <citation type="submission" date="2016-11" db="EMBL/GenBank/DDBJ databases">
        <authorList>
            <person name="Jaros S."/>
            <person name="Januszkiewicz K."/>
            <person name="Wedrychowicz H."/>
        </authorList>
    </citation>
    <scope>NUCLEOTIDE SEQUENCE [LARGE SCALE GENOMIC DNA]</scope>
    <source>
        <strain evidence="3 5">DSM 17137</strain>
    </source>
</reference>
<dbReference type="SFLD" id="SFLDS00001">
    <property type="entry name" value="Enolase"/>
    <property type="match status" value="1"/>
</dbReference>
<dbReference type="InterPro" id="IPR036849">
    <property type="entry name" value="Enolase-like_C_sf"/>
</dbReference>
<dbReference type="Pfam" id="PF02746">
    <property type="entry name" value="MR_MLE_N"/>
    <property type="match status" value="1"/>
</dbReference>
<name>A0A0F5LS36_9HYPH</name>
<dbReference type="STRING" id="1121477.SAMN02745223_03479"/>
<dbReference type="GO" id="GO:0003824">
    <property type="term" value="F:catalytic activity"/>
    <property type="evidence" value="ECO:0007669"/>
    <property type="project" value="UniProtKB-ARBA"/>
</dbReference>
<evidence type="ECO:0000313" key="5">
    <source>
        <dbReference type="Proteomes" id="UP000184533"/>
    </source>
</evidence>
<dbReference type="RefSeq" id="WP_046134697.1">
    <property type="nucleotide sequence ID" value="NZ_FQVC01000013.1"/>
</dbReference>
<dbReference type="InterPro" id="IPR034593">
    <property type="entry name" value="DgoD-like"/>
</dbReference>
<accession>A0A0F5LS36</accession>
<proteinExistence type="predicted"/>
<dbReference type="SUPFAM" id="SSF51604">
    <property type="entry name" value="Enolase C-terminal domain-like"/>
    <property type="match status" value="1"/>
</dbReference>
<dbReference type="OrthoDB" id="9802699at2"/>
<evidence type="ECO:0000313" key="2">
    <source>
        <dbReference type="EMBL" id="KKB85180.1"/>
    </source>
</evidence>
<dbReference type="PATRIC" id="fig|1121477.3.peg.2603"/>
<dbReference type="SMART" id="SM00922">
    <property type="entry name" value="MR_MLE"/>
    <property type="match status" value="1"/>
</dbReference>
<dbReference type="Pfam" id="PF13378">
    <property type="entry name" value="MR_MLE_C"/>
    <property type="match status" value="1"/>
</dbReference>
<dbReference type="PROSITE" id="PS00908">
    <property type="entry name" value="MR_MLE_1"/>
    <property type="match status" value="1"/>
</dbReference>
<dbReference type="PANTHER" id="PTHR48080">
    <property type="entry name" value="D-GALACTONATE DEHYDRATASE-RELATED"/>
    <property type="match status" value="1"/>
</dbReference>
<dbReference type="AlphaFoldDB" id="A0A0F5LS36"/>
<dbReference type="Proteomes" id="UP000184533">
    <property type="component" value="Unassembled WGS sequence"/>
</dbReference>
<evidence type="ECO:0000313" key="4">
    <source>
        <dbReference type="Proteomes" id="UP000033608"/>
    </source>
</evidence>
<dbReference type="EMBL" id="LAJF01000060">
    <property type="protein sequence ID" value="KKB85180.1"/>
    <property type="molecule type" value="Genomic_DNA"/>
</dbReference>
<gene>
    <name evidence="3" type="ORF">SAMN02745223_03479</name>
    <name evidence="2" type="ORF">VW29_07575</name>
</gene>
<evidence type="ECO:0000313" key="3">
    <source>
        <dbReference type="EMBL" id="SHF76253.1"/>
    </source>
</evidence>
<dbReference type="InterPro" id="IPR013342">
    <property type="entry name" value="Mandelate_racemase_C"/>
</dbReference>
<dbReference type="EMBL" id="FQVC01000013">
    <property type="protein sequence ID" value="SHF76253.1"/>
    <property type="molecule type" value="Genomic_DNA"/>
</dbReference>
<dbReference type="InterPro" id="IPR029065">
    <property type="entry name" value="Enolase_C-like"/>
</dbReference>
<dbReference type="SFLD" id="SFLDG00179">
    <property type="entry name" value="mandelate_racemase"/>
    <property type="match status" value="1"/>
</dbReference>
<reference evidence="2 4" key="1">
    <citation type="submission" date="2015-03" db="EMBL/GenBank/DDBJ databases">
        <authorList>
            <person name="Hassan Y.I."/>
            <person name="Lepp D."/>
            <person name="Zhou T."/>
        </authorList>
    </citation>
    <scope>NUCLEOTIDE SEQUENCE [LARGE SCALE GENOMIC DNA]</scope>
    <source>
        <strain evidence="2 4">DSM 17137</strain>
    </source>
</reference>
<dbReference type="GO" id="GO:0009063">
    <property type="term" value="P:amino acid catabolic process"/>
    <property type="evidence" value="ECO:0007669"/>
    <property type="project" value="InterPro"/>
</dbReference>
<dbReference type="InterPro" id="IPR029017">
    <property type="entry name" value="Enolase-like_N"/>
</dbReference>
<dbReference type="CDD" id="cd03316">
    <property type="entry name" value="MR_like"/>
    <property type="match status" value="1"/>
</dbReference>
<protein>
    <submittedName>
        <fullName evidence="3">L-alanine-DL-glutamate epimerase</fullName>
    </submittedName>
    <submittedName>
        <fullName evidence="2">Mandelate racemase</fullName>
    </submittedName>
</protein>
<keyword evidence="4" id="KW-1185">Reference proteome</keyword>
<dbReference type="GO" id="GO:0000287">
    <property type="term" value="F:magnesium ion binding"/>
    <property type="evidence" value="ECO:0007669"/>
    <property type="project" value="UniProtKB-ARBA"/>
</dbReference>
<evidence type="ECO:0000259" key="1">
    <source>
        <dbReference type="SMART" id="SM00922"/>
    </source>
</evidence>
<dbReference type="Gene3D" id="3.20.20.120">
    <property type="entry name" value="Enolase-like C-terminal domain"/>
    <property type="match status" value="1"/>
</dbReference>